<dbReference type="EMBL" id="QUQM01000004">
    <property type="protein sequence ID" value="KAA8647810.1"/>
    <property type="molecule type" value="Genomic_DNA"/>
</dbReference>
<comment type="caution">
    <text evidence="2">The sequence shown here is derived from an EMBL/GenBank/DDBJ whole genome shotgun (WGS) entry which is preliminary data.</text>
</comment>
<feature type="transmembrane region" description="Helical" evidence="1">
    <location>
        <begin position="86"/>
        <end position="108"/>
    </location>
</feature>
<accession>A0A5M9MR79</accession>
<dbReference type="VEuPathDB" id="FungiDB:EYZ11_010431"/>
<evidence type="ECO:0008006" key="4">
    <source>
        <dbReference type="Google" id="ProtNLM"/>
    </source>
</evidence>
<evidence type="ECO:0000313" key="2">
    <source>
        <dbReference type="EMBL" id="KAA8647810.1"/>
    </source>
</evidence>
<sequence length="170" mass="18857">MDQLPNARASNIGGNWHWPHLGLGRKRCETAFPEEKSIPLPKCLCDLLLRFSPRPDLSGISYGLILSTQTFVSHAASLPNDEGATAAMYVFMRNLGAAVGVGIGSSIFQNVMKRKLKNLDFPSEIAQNSEAYIVLLKTIPDSLSKEHLLESYVFGLRLREHKPKHWGIAN</sequence>
<keyword evidence="1" id="KW-1133">Transmembrane helix</keyword>
<dbReference type="AlphaFoldDB" id="A0A5M9MR79"/>
<dbReference type="RefSeq" id="XP_033427171.1">
    <property type="nucleotide sequence ID" value="XM_033571139.1"/>
</dbReference>
<proteinExistence type="predicted"/>
<dbReference type="Proteomes" id="UP000324241">
    <property type="component" value="Unassembled WGS sequence"/>
</dbReference>
<reference evidence="2 3" key="1">
    <citation type="submission" date="2019-08" db="EMBL/GenBank/DDBJ databases">
        <title>The genome sequence of a newly discovered highly antifungal drug resistant Aspergillus species, Aspergillus tanneri NIH 1004.</title>
        <authorList>
            <person name="Mounaud S."/>
            <person name="Singh I."/>
            <person name="Joardar V."/>
            <person name="Pakala S."/>
            <person name="Pakala S."/>
            <person name="Venepally P."/>
            <person name="Chung J.K."/>
            <person name="Losada L."/>
            <person name="Nierman W.C."/>
        </authorList>
    </citation>
    <scope>NUCLEOTIDE SEQUENCE [LARGE SCALE GENOMIC DNA]</scope>
    <source>
        <strain evidence="2 3">NIH1004</strain>
    </source>
</reference>
<dbReference type="GeneID" id="54329213"/>
<organism evidence="2 3">
    <name type="scientific">Aspergillus tanneri</name>
    <dbReference type="NCBI Taxonomy" id="1220188"/>
    <lineage>
        <taxon>Eukaryota</taxon>
        <taxon>Fungi</taxon>
        <taxon>Dikarya</taxon>
        <taxon>Ascomycota</taxon>
        <taxon>Pezizomycotina</taxon>
        <taxon>Eurotiomycetes</taxon>
        <taxon>Eurotiomycetidae</taxon>
        <taxon>Eurotiales</taxon>
        <taxon>Aspergillaceae</taxon>
        <taxon>Aspergillus</taxon>
        <taxon>Aspergillus subgen. Circumdati</taxon>
    </lineage>
</organism>
<gene>
    <name evidence="2" type="ORF">ATNIH1004_006511</name>
</gene>
<keyword evidence="1" id="KW-0812">Transmembrane</keyword>
<evidence type="ECO:0000313" key="3">
    <source>
        <dbReference type="Proteomes" id="UP000324241"/>
    </source>
</evidence>
<name>A0A5M9MR79_9EURO</name>
<keyword evidence="1" id="KW-0472">Membrane</keyword>
<evidence type="ECO:0000256" key="1">
    <source>
        <dbReference type="SAM" id="Phobius"/>
    </source>
</evidence>
<dbReference type="OrthoDB" id="2351791at2759"/>
<protein>
    <recommendedName>
        <fullName evidence="4">Major facilitator superfamily (MFS) profile domain-containing protein</fullName>
    </recommendedName>
</protein>